<dbReference type="GO" id="GO:0003866">
    <property type="term" value="F:3-phosphoshikimate 1-carboxyvinyltransferase activity"/>
    <property type="evidence" value="ECO:0007669"/>
    <property type="project" value="TreeGrafter"/>
</dbReference>
<reference evidence="3" key="1">
    <citation type="journal article" date="2013" name="Environ. Microbiol.">
        <title>Microbiota from the distal guts of lean and obese adolescents exhibit partial functional redundancy besides clear differences in community structure.</title>
        <authorList>
            <person name="Ferrer M."/>
            <person name="Ruiz A."/>
            <person name="Lanza F."/>
            <person name="Haange S.B."/>
            <person name="Oberbach A."/>
            <person name="Till H."/>
            <person name="Bargiela R."/>
            <person name="Campoy C."/>
            <person name="Segura M.T."/>
            <person name="Richter M."/>
            <person name="von Bergen M."/>
            <person name="Seifert J."/>
            <person name="Suarez A."/>
        </authorList>
    </citation>
    <scope>NUCLEOTIDE SEQUENCE</scope>
</reference>
<comment type="caution">
    <text evidence="3">The sequence shown here is derived from an EMBL/GenBank/DDBJ whole genome shotgun (WGS) entry which is preliminary data.</text>
</comment>
<name>K1RDS4_9ZZZZ</name>
<proteinExistence type="predicted"/>
<dbReference type="Gene3D" id="3.65.10.10">
    <property type="entry name" value="Enolpyruvate transferase domain"/>
    <property type="match status" value="1"/>
</dbReference>
<dbReference type="GO" id="GO:0009423">
    <property type="term" value="P:chorismate biosynthetic process"/>
    <property type="evidence" value="ECO:0007669"/>
    <property type="project" value="TreeGrafter"/>
</dbReference>
<dbReference type="SUPFAM" id="SSF55205">
    <property type="entry name" value="EPT/RTPC-like"/>
    <property type="match status" value="1"/>
</dbReference>
<gene>
    <name evidence="3" type="ORF">LEA_20956</name>
</gene>
<evidence type="ECO:0000313" key="3">
    <source>
        <dbReference type="EMBL" id="EKC43813.1"/>
    </source>
</evidence>
<keyword evidence="1 3" id="KW-0808">Transferase</keyword>
<protein>
    <submittedName>
        <fullName evidence="3">3-phosphoshikimate 1-carboxyvinyltransferase</fullName>
    </submittedName>
</protein>
<dbReference type="AlphaFoldDB" id="K1RDS4"/>
<feature type="non-terminal residue" evidence="3">
    <location>
        <position position="1"/>
    </location>
</feature>
<dbReference type="PANTHER" id="PTHR21090:SF5">
    <property type="entry name" value="PENTAFUNCTIONAL AROM POLYPEPTIDE"/>
    <property type="match status" value="1"/>
</dbReference>
<dbReference type="PANTHER" id="PTHR21090">
    <property type="entry name" value="AROM/DEHYDROQUINATE SYNTHASE"/>
    <property type="match status" value="1"/>
</dbReference>
<accession>K1RDS4</accession>
<dbReference type="InterPro" id="IPR013792">
    <property type="entry name" value="RNA3'P_cycl/enolpyr_Trfase_a/b"/>
</dbReference>
<dbReference type="EMBL" id="AJWY01014416">
    <property type="protein sequence ID" value="EKC43813.1"/>
    <property type="molecule type" value="Genomic_DNA"/>
</dbReference>
<sequence>VMTALIRAGASVIDEGDTITVAHRPLQAFSFDATQCPGLFPALAALAASAEGTSVIKGTSRLENKEGNRAESIREEYAKLGIEVDLDEEDTMKIRGGRIRGGHVHSHDDHRIAMSLAVAALNADTPVVIENPACVAKSFPDFFERLESLRTVE</sequence>
<dbReference type="InterPro" id="IPR001986">
    <property type="entry name" value="Enolpyruvate_Tfrase_dom"/>
</dbReference>
<evidence type="ECO:0000259" key="2">
    <source>
        <dbReference type="Pfam" id="PF00275"/>
    </source>
</evidence>
<evidence type="ECO:0000256" key="1">
    <source>
        <dbReference type="ARBA" id="ARBA00022679"/>
    </source>
</evidence>
<dbReference type="InterPro" id="IPR036968">
    <property type="entry name" value="Enolpyruvate_Tfrase_sf"/>
</dbReference>
<dbReference type="Pfam" id="PF00275">
    <property type="entry name" value="EPSP_synthase"/>
    <property type="match status" value="1"/>
</dbReference>
<feature type="domain" description="Enolpyruvate transferase" evidence="2">
    <location>
        <begin position="5"/>
        <end position="146"/>
    </location>
</feature>
<organism evidence="3">
    <name type="scientific">human gut metagenome</name>
    <dbReference type="NCBI Taxonomy" id="408170"/>
    <lineage>
        <taxon>unclassified sequences</taxon>
        <taxon>metagenomes</taxon>
        <taxon>organismal metagenomes</taxon>
    </lineage>
</organism>